<dbReference type="AlphaFoldDB" id="A0A6L5X9T4"/>
<dbReference type="PROSITE" id="PS51123">
    <property type="entry name" value="OMPA_2"/>
    <property type="match status" value="1"/>
</dbReference>
<comment type="subcellular location">
    <subcellularLocation>
        <location evidence="1">Cell outer membrane</location>
    </subcellularLocation>
</comment>
<dbReference type="CDD" id="cd07185">
    <property type="entry name" value="OmpA_C-like"/>
    <property type="match status" value="1"/>
</dbReference>
<evidence type="ECO:0000313" key="6">
    <source>
        <dbReference type="EMBL" id="MSS17130.1"/>
    </source>
</evidence>
<proteinExistence type="predicted"/>
<reference evidence="6 7" key="1">
    <citation type="submission" date="2019-08" db="EMBL/GenBank/DDBJ databases">
        <title>In-depth cultivation of the pig gut microbiome towards novel bacterial diversity and tailored functional studies.</title>
        <authorList>
            <person name="Wylensek D."/>
            <person name="Hitch T.C.A."/>
            <person name="Clavel T."/>
        </authorList>
    </citation>
    <scope>NUCLEOTIDE SEQUENCE [LARGE SCALE GENOMIC DNA]</scope>
    <source>
        <strain evidence="6 7">Oil-RF-744-WCA-WT-10</strain>
    </source>
</reference>
<gene>
    <name evidence="6" type="ORF">FYJ29_05040</name>
</gene>
<accession>A0A6L5X9T4</accession>
<dbReference type="PANTHER" id="PTHR30329:SF21">
    <property type="entry name" value="LIPOPROTEIN YIAD-RELATED"/>
    <property type="match status" value="1"/>
</dbReference>
<dbReference type="GO" id="GO:0009279">
    <property type="term" value="C:cell outer membrane"/>
    <property type="evidence" value="ECO:0007669"/>
    <property type="project" value="UniProtKB-SubCell"/>
</dbReference>
<name>A0A6L5X9T4_9BACT</name>
<dbReference type="InterPro" id="IPR006665">
    <property type="entry name" value="OmpA-like"/>
</dbReference>
<dbReference type="InterPro" id="IPR036737">
    <property type="entry name" value="OmpA-like_sf"/>
</dbReference>
<feature type="domain" description="OmpA-like" evidence="5">
    <location>
        <begin position="100"/>
        <end position="217"/>
    </location>
</feature>
<evidence type="ECO:0000256" key="3">
    <source>
        <dbReference type="ARBA" id="ARBA00023237"/>
    </source>
</evidence>
<dbReference type="RefSeq" id="WP_154326616.1">
    <property type="nucleotide sequence ID" value="NZ_CP045696.1"/>
</dbReference>
<comment type="caution">
    <text evidence="6">The sequence shown here is derived from an EMBL/GenBank/DDBJ whole genome shotgun (WGS) entry which is preliminary data.</text>
</comment>
<evidence type="ECO:0000256" key="1">
    <source>
        <dbReference type="ARBA" id="ARBA00004442"/>
    </source>
</evidence>
<evidence type="ECO:0000313" key="7">
    <source>
        <dbReference type="Proteomes" id="UP000483362"/>
    </source>
</evidence>
<dbReference type="PRINTS" id="PR01021">
    <property type="entry name" value="OMPADOMAIN"/>
</dbReference>
<dbReference type="Gene3D" id="3.30.1330.60">
    <property type="entry name" value="OmpA-like domain"/>
    <property type="match status" value="1"/>
</dbReference>
<dbReference type="PANTHER" id="PTHR30329">
    <property type="entry name" value="STATOR ELEMENT OF FLAGELLAR MOTOR COMPLEX"/>
    <property type="match status" value="1"/>
</dbReference>
<dbReference type="InterPro" id="IPR006664">
    <property type="entry name" value="OMP_bac"/>
</dbReference>
<sequence length="229" mass="23381">MKKVMSLFLSVALVLGLSGCGSLNNAGKGGLIGSGGGAALGAGIGALIGHGKGAAIGAAIGAVAGGTAGTLIGKKMDKQAKELAQIPGAQVDTVTDQNNLTAIKVTFDSGILFGFNKTNLSESAKTSLSQFATSLRNNPETNVQIFGYTDNVGTRAANDKVSTERASVVKTYLVNSGVNSSRLSSQGMAWENPVASNDTEAGRAQNRRVEIYISANEQMVKEANDGTLK</sequence>
<organism evidence="6 7">
    <name type="scientific">Sodaliphilus pleomorphus</name>
    <dbReference type="NCBI Taxonomy" id="2606626"/>
    <lineage>
        <taxon>Bacteria</taxon>
        <taxon>Pseudomonadati</taxon>
        <taxon>Bacteroidota</taxon>
        <taxon>Bacteroidia</taxon>
        <taxon>Bacteroidales</taxon>
        <taxon>Muribaculaceae</taxon>
        <taxon>Sodaliphilus</taxon>
    </lineage>
</organism>
<dbReference type="SUPFAM" id="SSF103088">
    <property type="entry name" value="OmpA-like"/>
    <property type="match status" value="1"/>
</dbReference>
<evidence type="ECO:0000256" key="2">
    <source>
        <dbReference type="ARBA" id="ARBA00023136"/>
    </source>
</evidence>
<dbReference type="Pfam" id="PF13488">
    <property type="entry name" value="Gly-zipper_Omp"/>
    <property type="match status" value="1"/>
</dbReference>
<evidence type="ECO:0000259" key="5">
    <source>
        <dbReference type="PROSITE" id="PS51123"/>
    </source>
</evidence>
<dbReference type="EMBL" id="VULT01000006">
    <property type="protein sequence ID" value="MSS17130.1"/>
    <property type="molecule type" value="Genomic_DNA"/>
</dbReference>
<keyword evidence="3" id="KW-0998">Cell outer membrane</keyword>
<protein>
    <submittedName>
        <fullName evidence="6">OmpA family protein</fullName>
    </submittedName>
</protein>
<evidence type="ECO:0000256" key="4">
    <source>
        <dbReference type="PROSITE-ProRule" id="PRU00473"/>
    </source>
</evidence>
<dbReference type="Pfam" id="PF00691">
    <property type="entry name" value="OmpA"/>
    <property type="match status" value="1"/>
</dbReference>
<dbReference type="PROSITE" id="PS51257">
    <property type="entry name" value="PROKAR_LIPOPROTEIN"/>
    <property type="match status" value="1"/>
</dbReference>
<keyword evidence="2 4" id="KW-0472">Membrane</keyword>
<dbReference type="InterPro" id="IPR050330">
    <property type="entry name" value="Bact_OuterMem_StrucFunc"/>
</dbReference>
<dbReference type="Proteomes" id="UP000483362">
    <property type="component" value="Unassembled WGS sequence"/>
</dbReference>
<keyword evidence="7" id="KW-1185">Reference proteome</keyword>
<dbReference type="InterPro" id="IPR039567">
    <property type="entry name" value="Gly-zipper"/>
</dbReference>